<evidence type="ECO:0000256" key="1">
    <source>
        <dbReference type="ARBA" id="ARBA00023242"/>
    </source>
</evidence>
<dbReference type="SUPFAM" id="SSF57701">
    <property type="entry name" value="Zn2/Cys6 DNA-binding domain"/>
    <property type="match status" value="1"/>
</dbReference>
<reference evidence="4" key="1">
    <citation type="submission" date="2023-03" db="EMBL/GenBank/DDBJ databases">
        <title>Near-Complete genome sequence of Lipomyces tetrasporous NRRL Y-64009, an oleaginous yeast capable of growing on lignocellulosic hydrolysates.</title>
        <authorList>
            <consortium name="Lawrence Berkeley National Laboratory"/>
            <person name="Jagtap S.S."/>
            <person name="Liu J.-J."/>
            <person name="Walukiewicz H.E."/>
            <person name="Pangilinan J."/>
            <person name="Lipzen A."/>
            <person name="Ahrendt S."/>
            <person name="Koriabine M."/>
            <person name="Cobaugh K."/>
            <person name="Salamov A."/>
            <person name="Yoshinaga Y."/>
            <person name="Ng V."/>
            <person name="Daum C."/>
            <person name="Grigoriev I.V."/>
            <person name="Slininger P.J."/>
            <person name="Dien B.S."/>
            <person name="Jin Y.-S."/>
            <person name="Rao C.V."/>
        </authorList>
    </citation>
    <scope>NUCLEOTIDE SEQUENCE</scope>
    <source>
        <strain evidence="4">NRRL Y-64009</strain>
    </source>
</reference>
<dbReference type="GO" id="GO:0008270">
    <property type="term" value="F:zinc ion binding"/>
    <property type="evidence" value="ECO:0007669"/>
    <property type="project" value="InterPro"/>
</dbReference>
<dbReference type="GeneID" id="80884527"/>
<organism evidence="4 5">
    <name type="scientific">Lipomyces tetrasporus</name>
    <dbReference type="NCBI Taxonomy" id="54092"/>
    <lineage>
        <taxon>Eukaryota</taxon>
        <taxon>Fungi</taxon>
        <taxon>Dikarya</taxon>
        <taxon>Ascomycota</taxon>
        <taxon>Saccharomycotina</taxon>
        <taxon>Lipomycetes</taxon>
        <taxon>Lipomycetales</taxon>
        <taxon>Lipomycetaceae</taxon>
        <taxon>Lipomyces</taxon>
    </lineage>
</organism>
<dbReference type="CDD" id="cd00067">
    <property type="entry name" value="GAL4"/>
    <property type="match status" value="1"/>
</dbReference>
<dbReference type="GO" id="GO:0005634">
    <property type="term" value="C:nucleus"/>
    <property type="evidence" value="ECO:0007669"/>
    <property type="project" value="TreeGrafter"/>
</dbReference>
<dbReference type="Gene3D" id="4.10.240.10">
    <property type="entry name" value="Zn(2)-C6 fungal-type DNA-binding domain"/>
    <property type="match status" value="1"/>
</dbReference>
<feature type="region of interest" description="Disordered" evidence="2">
    <location>
        <begin position="18"/>
        <end position="47"/>
    </location>
</feature>
<dbReference type="PANTHER" id="PTHR37534">
    <property type="entry name" value="TRANSCRIPTIONAL ACTIVATOR PROTEIN UGA3"/>
    <property type="match status" value="1"/>
</dbReference>
<dbReference type="EMBL" id="JARPMG010000007">
    <property type="protein sequence ID" value="KAJ8099181.1"/>
    <property type="molecule type" value="Genomic_DNA"/>
</dbReference>
<dbReference type="PANTHER" id="PTHR37534:SF49">
    <property type="entry name" value="LYSINE BIOSYNTHESIS REGULATORY PROTEIN LYS14"/>
    <property type="match status" value="1"/>
</dbReference>
<feature type="domain" description="Zn(2)-C6 fungal-type" evidence="3">
    <location>
        <begin position="53"/>
        <end position="83"/>
    </location>
</feature>
<proteinExistence type="predicted"/>
<keyword evidence="1" id="KW-0539">Nucleus</keyword>
<gene>
    <name evidence="4" type="ORF">POJ06DRAFT_269247</name>
</gene>
<dbReference type="InterPro" id="IPR001138">
    <property type="entry name" value="Zn2Cys6_DnaBD"/>
</dbReference>
<name>A0AAD7QQ25_9ASCO</name>
<dbReference type="PROSITE" id="PS00463">
    <property type="entry name" value="ZN2_CY6_FUNGAL_1"/>
    <property type="match status" value="1"/>
</dbReference>
<sequence>MSSIAPSQCFTVLPTRANSKASLPSPRRHNSAASGTMTTPGKCVKKAPRSRNGCWTCRNRKVKCDEAQPKCNPCARLGIVCDYTRRLSYKDDTPRVLRKLAKFIDTAGCPVYDSTAKPIFSPYHPHRWRDYEEEHDNGFVVLCVSDYADHISSASDADCRNSRADGLEYGYSDGSDDDVDDDDSEEYSVKSCHNTQKPFRAQSDLKDITESSQLRPRHVEPTVGDLEQVNFANTSGVKTAPGSPHQPMQPALVMSNFNVSCSHCHAQRYSSSSLSGGESADWCYNGSPQDQTHSFNLQSGTVITPSPLSSCASRSWPTASASDPYHWDATISIASEPAEVVVLDVMVSHSPQTAYWGHPPYQLHYRTQALDQAHYDQCKSESEALEGLVTDDGSGMLCHLGTLSAH</sequence>
<feature type="region of interest" description="Disordered" evidence="2">
    <location>
        <begin position="200"/>
        <end position="219"/>
    </location>
</feature>
<dbReference type="GO" id="GO:0045944">
    <property type="term" value="P:positive regulation of transcription by RNA polymerase II"/>
    <property type="evidence" value="ECO:0007669"/>
    <property type="project" value="TreeGrafter"/>
</dbReference>
<dbReference type="SMART" id="SM00066">
    <property type="entry name" value="GAL4"/>
    <property type="match status" value="1"/>
</dbReference>
<dbReference type="InterPro" id="IPR036864">
    <property type="entry name" value="Zn2-C6_fun-type_DNA-bd_sf"/>
</dbReference>
<evidence type="ECO:0000313" key="4">
    <source>
        <dbReference type="EMBL" id="KAJ8099181.1"/>
    </source>
</evidence>
<evidence type="ECO:0000313" key="5">
    <source>
        <dbReference type="Proteomes" id="UP001217417"/>
    </source>
</evidence>
<evidence type="ECO:0000256" key="2">
    <source>
        <dbReference type="SAM" id="MobiDB-lite"/>
    </source>
</evidence>
<dbReference type="PROSITE" id="PS50048">
    <property type="entry name" value="ZN2_CY6_FUNGAL_2"/>
    <property type="match status" value="1"/>
</dbReference>
<dbReference type="RefSeq" id="XP_056042631.1">
    <property type="nucleotide sequence ID" value="XM_056189361.1"/>
</dbReference>
<dbReference type="Proteomes" id="UP001217417">
    <property type="component" value="Unassembled WGS sequence"/>
</dbReference>
<keyword evidence="5" id="KW-1185">Reference proteome</keyword>
<protein>
    <recommendedName>
        <fullName evidence="3">Zn(2)-C6 fungal-type domain-containing protein</fullName>
    </recommendedName>
</protein>
<comment type="caution">
    <text evidence="4">The sequence shown here is derived from an EMBL/GenBank/DDBJ whole genome shotgun (WGS) entry which is preliminary data.</text>
</comment>
<feature type="region of interest" description="Disordered" evidence="2">
    <location>
        <begin position="170"/>
        <end position="192"/>
    </location>
</feature>
<dbReference type="GO" id="GO:0000976">
    <property type="term" value="F:transcription cis-regulatory region binding"/>
    <property type="evidence" value="ECO:0007669"/>
    <property type="project" value="TreeGrafter"/>
</dbReference>
<feature type="compositionally biased region" description="Acidic residues" evidence="2">
    <location>
        <begin position="174"/>
        <end position="186"/>
    </location>
</feature>
<evidence type="ECO:0000259" key="3">
    <source>
        <dbReference type="PROSITE" id="PS50048"/>
    </source>
</evidence>
<dbReference type="AlphaFoldDB" id="A0AAD7QQ25"/>
<dbReference type="Pfam" id="PF00172">
    <property type="entry name" value="Zn_clus"/>
    <property type="match status" value="1"/>
</dbReference>
<accession>A0AAD7QQ25</accession>
<dbReference type="GO" id="GO:0000981">
    <property type="term" value="F:DNA-binding transcription factor activity, RNA polymerase II-specific"/>
    <property type="evidence" value="ECO:0007669"/>
    <property type="project" value="InterPro"/>
</dbReference>